<gene>
    <name evidence="4 7" type="primary">kynU</name>
    <name evidence="7" type="ORF">GR183_15320</name>
</gene>
<organism evidence="7 8">
    <name type="scientific">Stappia sediminis</name>
    <dbReference type="NCBI Taxonomy" id="2692190"/>
    <lineage>
        <taxon>Bacteria</taxon>
        <taxon>Pseudomonadati</taxon>
        <taxon>Pseudomonadota</taxon>
        <taxon>Alphaproteobacteria</taxon>
        <taxon>Hyphomicrobiales</taxon>
        <taxon>Stappiaceae</taxon>
        <taxon>Stappia</taxon>
    </lineage>
</organism>
<comment type="catalytic activity">
    <reaction evidence="4 6">
        <text>L-kynurenine + H2O = anthranilate + L-alanine + H(+)</text>
        <dbReference type="Rhea" id="RHEA:16813"/>
        <dbReference type="ChEBI" id="CHEBI:15377"/>
        <dbReference type="ChEBI" id="CHEBI:15378"/>
        <dbReference type="ChEBI" id="CHEBI:16567"/>
        <dbReference type="ChEBI" id="CHEBI:57959"/>
        <dbReference type="ChEBI" id="CHEBI:57972"/>
        <dbReference type="EC" id="3.7.1.3"/>
    </reaction>
</comment>
<dbReference type="InterPro" id="IPR015424">
    <property type="entry name" value="PyrdxlP-dep_Trfase"/>
</dbReference>
<reference evidence="7 8" key="1">
    <citation type="submission" date="2019-12" db="EMBL/GenBank/DDBJ databases">
        <authorList>
            <person name="Li M."/>
        </authorList>
    </citation>
    <scope>NUCLEOTIDE SEQUENCE [LARGE SCALE GENOMIC DNA]</scope>
    <source>
        <strain evidence="7 8">GBMRC 2046</strain>
    </source>
</reference>
<evidence type="ECO:0000256" key="4">
    <source>
        <dbReference type="HAMAP-Rule" id="MF_01970"/>
    </source>
</evidence>
<dbReference type="GO" id="GO:0030170">
    <property type="term" value="F:pyridoxal phosphate binding"/>
    <property type="evidence" value="ECO:0007669"/>
    <property type="project" value="UniProtKB-UniRule"/>
</dbReference>
<dbReference type="EMBL" id="WUMV01000007">
    <property type="protein sequence ID" value="MXN66284.1"/>
    <property type="molecule type" value="Genomic_DNA"/>
</dbReference>
<dbReference type="UniPathway" id="UPA00334">
    <property type="reaction ID" value="UER00455"/>
</dbReference>
<feature type="binding site" evidence="4">
    <location>
        <position position="253"/>
    </location>
    <ligand>
        <name>pyridoxal 5'-phosphate</name>
        <dbReference type="ChEBI" id="CHEBI:597326"/>
    </ligand>
</feature>
<sequence length="411" mass="44869">MARLTRTEIERLDRNDPLAHKRDEFDIPGGVIYLDGNSLGVLPRAVPARMADVVSREWGESLIRGWNDHDWIDLPARVGDKIARLIGAAPGTVVATDSTCINLFKVLASALKLRPGRKVILSDSGNFPTDLYMAQGLSALLEAGHKLKIVAPEDVEGAIDETIAVTMITQVDYKTGRRHDMRAITKRAHEAGALALWDLAHSAGAFSVDLAGANADFAVGCGYKYLNGGPGAPAFLYVAPKHQETITPPLTGWMGHEAPFAFDLDYRPAKGVDRMRVGTPPVLSLSALDTALDVFADVNMNTLREKSVSLCELFIAEVEARCPDLVLASPRDAQARGSQVSFRCDYGYPLMQALIARGVIGDFRAPDIVRFGFTPLYLSHMDVLKAAETLEEIVATRAWDREEFKKKAKVT</sequence>
<keyword evidence="2 4" id="KW-0378">Hydrolase</keyword>
<dbReference type="UniPathway" id="UPA00253">
    <property type="reaction ID" value="UER00329"/>
</dbReference>
<feature type="binding site" evidence="4">
    <location>
        <position position="99"/>
    </location>
    <ligand>
        <name>pyridoxal 5'-phosphate</name>
        <dbReference type="ChEBI" id="CHEBI:597326"/>
    </ligand>
</feature>
<feature type="modified residue" description="N6-(pyridoxal phosphate)lysine" evidence="4">
    <location>
        <position position="224"/>
    </location>
</feature>
<comment type="subunit">
    <text evidence="4 6">Homodimer.</text>
</comment>
<keyword evidence="1 4" id="KW-0662">Pyridine nucleotide biosynthesis</keyword>
<dbReference type="NCBIfam" id="TIGR01814">
    <property type="entry name" value="kynureninase"/>
    <property type="match status" value="1"/>
</dbReference>
<dbReference type="GO" id="GO:0009435">
    <property type="term" value="P:NAD+ biosynthetic process"/>
    <property type="evidence" value="ECO:0007669"/>
    <property type="project" value="UniProtKB-UniRule"/>
</dbReference>
<comment type="catalytic activity">
    <reaction evidence="6">
        <text>3-hydroxy-L-kynurenine + H2O = 3-hydroxyanthranilate + L-alanine + H(+)</text>
        <dbReference type="Rhea" id="RHEA:25143"/>
        <dbReference type="ChEBI" id="CHEBI:15377"/>
        <dbReference type="ChEBI" id="CHEBI:15378"/>
        <dbReference type="ChEBI" id="CHEBI:36559"/>
        <dbReference type="ChEBI" id="CHEBI:57972"/>
        <dbReference type="ChEBI" id="CHEBI:58125"/>
        <dbReference type="EC" id="3.7.1.3"/>
    </reaction>
</comment>
<feature type="binding site" evidence="4">
    <location>
        <position position="198"/>
    </location>
    <ligand>
        <name>pyridoxal 5'-phosphate</name>
        <dbReference type="ChEBI" id="CHEBI:597326"/>
    </ligand>
</feature>
<dbReference type="Gene3D" id="3.90.1150.10">
    <property type="entry name" value="Aspartate Aminotransferase, domain 1"/>
    <property type="match status" value="1"/>
</dbReference>
<evidence type="ECO:0000256" key="6">
    <source>
        <dbReference type="PIRNR" id="PIRNR038800"/>
    </source>
</evidence>
<evidence type="ECO:0000256" key="1">
    <source>
        <dbReference type="ARBA" id="ARBA00022642"/>
    </source>
</evidence>
<dbReference type="PANTHER" id="PTHR14084:SF0">
    <property type="entry name" value="KYNURENINASE"/>
    <property type="match status" value="1"/>
</dbReference>
<feature type="binding site" evidence="4">
    <location>
        <position position="169"/>
    </location>
    <ligand>
        <name>pyridoxal 5'-phosphate</name>
        <dbReference type="ChEBI" id="CHEBI:597326"/>
    </ligand>
</feature>
<dbReference type="FunFam" id="3.40.640.10:FF:000107">
    <property type="entry name" value="Kynureninase"/>
    <property type="match status" value="1"/>
</dbReference>
<dbReference type="GO" id="GO:0043420">
    <property type="term" value="P:anthranilate metabolic process"/>
    <property type="evidence" value="ECO:0007669"/>
    <property type="project" value="TreeGrafter"/>
</dbReference>
<dbReference type="RefSeq" id="WP_160776527.1">
    <property type="nucleotide sequence ID" value="NZ_WUMV01000007.1"/>
</dbReference>
<dbReference type="AlphaFoldDB" id="A0A7X3S8Y5"/>
<dbReference type="SUPFAM" id="SSF53383">
    <property type="entry name" value="PLP-dependent transferases"/>
    <property type="match status" value="1"/>
</dbReference>
<dbReference type="GO" id="GO:0005737">
    <property type="term" value="C:cytoplasm"/>
    <property type="evidence" value="ECO:0007669"/>
    <property type="project" value="UniProtKB-UniRule"/>
</dbReference>
<dbReference type="Proteomes" id="UP000433101">
    <property type="component" value="Unassembled WGS sequence"/>
</dbReference>
<dbReference type="InterPro" id="IPR015421">
    <property type="entry name" value="PyrdxlP-dep_Trfase_major"/>
</dbReference>
<dbReference type="GO" id="GO:0019805">
    <property type="term" value="P:quinolinate biosynthetic process"/>
    <property type="evidence" value="ECO:0007669"/>
    <property type="project" value="UniProtKB-UniRule"/>
</dbReference>
<feature type="binding site" evidence="4">
    <location>
        <position position="279"/>
    </location>
    <ligand>
        <name>pyridoxal 5'-phosphate</name>
        <dbReference type="ChEBI" id="CHEBI:597326"/>
    </ligand>
</feature>
<dbReference type="EC" id="3.7.1.3" evidence="4 5"/>
<comment type="function">
    <text evidence="4 6">Catalyzes the cleavage of L-kynurenine (L-Kyn) and L-3-hydroxykynurenine (L-3OHKyn) into anthranilic acid (AA) and 3-hydroxyanthranilic acid (3-OHAA), respectively.</text>
</comment>
<dbReference type="PANTHER" id="PTHR14084">
    <property type="entry name" value="KYNURENINASE"/>
    <property type="match status" value="1"/>
</dbReference>
<evidence type="ECO:0000313" key="7">
    <source>
        <dbReference type="EMBL" id="MXN66284.1"/>
    </source>
</evidence>
<keyword evidence="8" id="KW-1185">Reference proteome</keyword>
<comment type="caution">
    <text evidence="4">Lacks conserved residue(s) required for the propagation of feature annotation.</text>
</comment>
<comment type="cofactor">
    <cofactor evidence="4 6">
        <name>pyridoxal 5'-phosphate</name>
        <dbReference type="ChEBI" id="CHEBI:597326"/>
    </cofactor>
</comment>
<comment type="caution">
    <text evidence="7">The sequence shown here is derived from an EMBL/GenBank/DDBJ whole genome shotgun (WGS) entry which is preliminary data.</text>
</comment>
<keyword evidence="3 4" id="KW-0663">Pyridoxal phosphate</keyword>
<dbReference type="GO" id="GO:0030429">
    <property type="term" value="F:kynureninase activity"/>
    <property type="evidence" value="ECO:0007669"/>
    <property type="project" value="UniProtKB-UniRule"/>
</dbReference>
<proteinExistence type="inferred from homology"/>
<evidence type="ECO:0000256" key="5">
    <source>
        <dbReference type="NCBIfam" id="TIGR01814"/>
    </source>
</evidence>
<evidence type="ECO:0000256" key="2">
    <source>
        <dbReference type="ARBA" id="ARBA00022801"/>
    </source>
</evidence>
<protein>
    <recommendedName>
        <fullName evidence="4 5">Kynureninase</fullName>
        <ecNumber evidence="4 5">3.7.1.3</ecNumber>
    </recommendedName>
    <alternativeName>
        <fullName evidence="4">L-kynurenine hydrolase</fullName>
    </alternativeName>
</protein>
<accession>A0A7X3S8Y5</accession>
<dbReference type="GO" id="GO:0019441">
    <property type="term" value="P:L-tryptophan catabolic process to kynurenine"/>
    <property type="evidence" value="ECO:0007669"/>
    <property type="project" value="TreeGrafter"/>
</dbReference>
<feature type="binding site" evidence="4">
    <location>
        <position position="223"/>
    </location>
    <ligand>
        <name>pyridoxal 5'-phosphate</name>
        <dbReference type="ChEBI" id="CHEBI:597326"/>
    </ligand>
</feature>
<dbReference type="InterPro" id="IPR010111">
    <property type="entry name" value="Kynureninase"/>
</dbReference>
<dbReference type="Gene3D" id="3.40.640.10">
    <property type="entry name" value="Type I PLP-dependent aspartate aminotransferase-like (Major domain)"/>
    <property type="match status" value="1"/>
</dbReference>
<evidence type="ECO:0000256" key="3">
    <source>
        <dbReference type="ARBA" id="ARBA00022898"/>
    </source>
</evidence>
<dbReference type="Pfam" id="PF22580">
    <property type="entry name" value="KYNU_C"/>
    <property type="match status" value="1"/>
</dbReference>
<dbReference type="PIRSF" id="PIRSF038800">
    <property type="entry name" value="KYNU"/>
    <property type="match status" value="1"/>
</dbReference>
<evidence type="ECO:0000313" key="8">
    <source>
        <dbReference type="Proteomes" id="UP000433101"/>
    </source>
</evidence>
<comment type="similarity">
    <text evidence="4 6">Belongs to the kynureninase family.</text>
</comment>
<dbReference type="InterPro" id="IPR015422">
    <property type="entry name" value="PyrdxlP-dep_Trfase_small"/>
</dbReference>
<name>A0A7X3S8Y5_9HYPH</name>
<dbReference type="HAMAP" id="MF_01970">
    <property type="entry name" value="Kynureninase"/>
    <property type="match status" value="1"/>
</dbReference>
<dbReference type="GO" id="GO:0097053">
    <property type="term" value="P:L-kynurenine catabolic process"/>
    <property type="evidence" value="ECO:0007669"/>
    <property type="project" value="UniProtKB-UniRule"/>
</dbReference>
<feature type="binding site" evidence="4">
    <location>
        <position position="201"/>
    </location>
    <ligand>
        <name>pyridoxal 5'-phosphate</name>
        <dbReference type="ChEBI" id="CHEBI:597326"/>
    </ligand>
</feature>
<comment type="pathway">
    <text evidence="4 6">Cofactor biosynthesis; NAD(+) biosynthesis; quinolinate from L-kynurenine: step 2/3.</text>
</comment>
<feature type="binding site" evidence="4">
    <location>
        <begin position="127"/>
        <end position="130"/>
    </location>
    <ligand>
        <name>pyridoxal 5'-phosphate</name>
        <dbReference type="ChEBI" id="CHEBI:597326"/>
    </ligand>
</feature>
<comment type="pathway">
    <text evidence="4 6">Amino-acid degradation; L-kynurenine degradation; L-alanine and anthranilate from L-kynurenine: step 1/1.</text>
</comment>